<evidence type="ECO:0000313" key="9">
    <source>
        <dbReference type="EMBL" id="CUF17710.1"/>
    </source>
</evidence>
<dbReference type="Gene3D" id="1.20.120.720">
    <property type="entry name" value="Myosin VI head, motor domain, U50 subdomain"/>
    <property type="match status" value="1"/>
</dbReference>
<dbReference type="AlphaFoldDB" id="A0A0S4IVR4"/>
<keyword evidence="5 6" id="KW-0009">Actin-binding</keyword>
<organism evidence="9 10">
    <name type="scientific">Bodo saltans</name>
    <name type="common">Flagellated protozoan</name>
    <dbReference type="NCBI Taxonomy" id="75058"/>
    <lineage>
        <taxon>Eukaryota</taxon>
        <taxon>Discoba</taxon>
        <taxon>Euglenozoa</taxon>
        <taxon>Kinetoplastea</taxon>
        <taxon>Metakinetoplastina</taxon>
        <taxon>Eubodonida</taxon>
        <taxon>Bodonidae</taxon>
        <taxon>Bodo</taxon>
    </lineage>
</organism>
<proteinExistence type="inferred from homology"/>
<gene>
    <name evidence="9" type="ORF">BSAL_59865</name>
</gene>
<keyword evidence="4" id="KW-0505">Motor protein</keyword>
<dbReference type="PANTHER" id="PTHR13140:SF706">
    <property type="entry name" value="DILUTE CLASS UNCONVENTIONAL MYOSIN, ISOFORM C"/>
    <property type="match status" value="1"/>
</dbReference>
<dbReference type="CDD" id="cd00124">
    <property type="entry name" value="MYSc"/>
    <property type="match status" value="1"/>
</dbReference>
<dbReference type="Gene3D" id="1.10.10.820">
    <property type="match status" value="1"/>
</dbReference>
<dbReference type="PROSITE" id="PS51456">
    <property type="entry name" value="MYOSIN_MOTOR"/>
    <property type="match status" value="1"/>
</dbReference>
<keyword evidence="2" id="KW-0067">ATP-binding</keyword>
<comment type="caution">
    <text evidence="6">Lacks conserved residue(s) required for the propagation of feature annotation.</text>
</comment>
<dbReference type="GO" id="GO:0005737">
    <property type="term" value="C:cytoplasm"/>
    <property type="evidence" value="ECO:0007669"/>
    <property type="project" value="TreeGrafter"/>
</dbReference>
<evidence type="ECO:0000259" key="8">
    <source>
        <dbReference type="PROSITE" id="PS51456"/>
    </source>
</evidence>
<dbReference type="FunFam" id="1.10.10.820:FF:000001">
    <property type="entry name" value="Myosin heavy chain"/>
    <property type="match status" value="1"/>
</dbReference>
<dbReference type="GO" id="GO:0005524">
    <property type="term" value="F:ATP binding"/>
    <property type="evidence" value="ECO:0007669"/>
    <property type="project" value="UniProtKB-KW"/>
</dbReference>
<feature type="region of interest" description="Disordered" evidence="7">
    <location>
        <begin position="524"/>
        <end position="558"/>
    </location>
</feature>
<dbReference type="EMBL" id="CYKH01000256">
    <property type="protein sequence ID" value="CUF17710.1"/>
    <property type="molecule type" value="Genomic_DNA"/>
</dbReference>
<dbReference type="Proteomes" id="UP000051952">
    <property type="component" value="Unassembled WGS sequence"/>
</dbReference>
<feature type="compositionally biased region" description="Low complexity" evidence="7">
    <location>
        <begin position="115"/>
        <end position="136"/>
    </location>
</feature>
<dbReference type="GO" id="GO:0000146">
    <property type="term" value="F:microfilament motor activity"/>
    <property type="evidence" value="ECO:0007669"/>
    <property type="project" value="TreeGrafter"/>
</dbReference>
<feature type="region of interest" description="Disordered" evidence="7">
    <location>
        <begin position="98"/>
        <end position="140"/>
    </location>
</feature>
<keyword evidence="1" id="KW-0547">Nucleotide-binding</keyword>
<dbReference type="InterPro" id="IPR036961">
    <property type="entry name" value="Kinesin_motor_dom_sf"/>
</dbReference>
<dbReference type="Gene3D" id="1.20.58.530">
    <property type="match status" value="1"/>
</dbReference>
<dbReference type="GO" id="GO:0016459">
    <property type="term" value="C:myosin complex"/>
    <property type="evidence" value="ECO:0007669"/>
    <property type="project" value="UniProtKB-KW"/>
</dbReference>
<name>A0A0S4IVR4_BODSA</name>
<dbReference type="OrthoDB" id="6108017at2759"/>
<reference evidence="10" key="1">
    <citation type="submission" date="2015-09" db="EMBL/GenBank/DDBJ databases">
        <authorList>
            <consortium name="Pathogen Informatics"/>
        </authorList>
    </citation>
    <scope>NUCLEOTIDE SEQUENCE [LARGE SCALE GENOMIC DNA]</scope>
    <source>
        <strain evidence="10">Lake Konstanz</strain>
    </source>
</reference>
<comment type="similarity">
    <text evidence="6">Belongs to the TRAFAC class myosin-kinesin ATPase superfamily. Myosin family.</text>
</comment>
<accession>A0A0S4IVR4</accession>
<evidence type="ECO:0000256" key="3">
    <source>
        <dbReference type="ARBA" id="ARBA00023123"/>
    </source>
</evidence>
<dbReference type="Gene3D" id="3.40.850.10">
    <property type="entry name" value="Kinesin motor domain"/>
    <property type="match status" value="1"/>
</dbReference>
<evidence type="ECO:0000256" key="5">
    <source>
        <dbReference type="ARBA" id="ARBA00023203"/>
    </source>
</evidence>
<dbReference type="GO" id="GO:0016020">
    <property type="term" value="C:membrane"/>
    <property type="evidence" value="ECO:0007669"/>
    <property type="project" value="TreeGrafter"/>
</dbReference>
<evidence type="ECO:0000256" key="1">
    <source>
        <dbReference type="ARBA" id="ARBA00022741"/>
    </source>
</evidence>
<feature type="compositionally biased region" description="Gly residues" evidence="7">
    <location>
        <begin position="640"/>
        <end position="651"/>
    </location>
</feature>
<dbReference type="InterPro" id="IPR001609">
    <property type="entry name" value="Myosin_head_motor_dom-like"/>
</dbReference>
<dbReference type="PANTHER" id="PTHR13140">
    <property type="entry name" value="MYOSIN"/>
    <property type="match status" value="1"/>
</dbReference>
<feature type="region of interest" description="Disordered" evidence="7">
    <location>
        <begin position="631"/>
        <end position="654"/>
    </location>
</feature>
<evidence type="ECO:0000313" key="10">
    <source>
        <dbReference type="Proteomes" id="UP000051952"/>
    </source>
</evidence>
<evidence type="ECO:0000256" key="2">
    <source>
        <dbReference type="ARBA" id="ARBA00022840"/>
    </source>
</evidence>
<protein>
    <submittedName>
        <fullName evidence="9">Myosin heavy chain, putative</fullName>
    </submittedName>
</protein>
<evidence type="ECO:0000256" key="6">
    <source>
        <dbReference type="PROSITE-ProRule" id="PRU00782"/>
    </source>
</evidence>
<keyword evidence="3 6" id="KW-0518">Myosin</keyword>
<dbReference type="InterPro" id="IPR027417">
    <property type="entry name" value="P-loop_NTPase"/>
</dbReference>
<feature type="non-terminal residue" evidence="9">
    <location>
        <position position="1000"/>
    </location>
</feature>
<feature type="domain" description="Myosin motor" evidence="8">
    <location>
        <begin position="1"/>
        <end position="813"/>
    </location>
</feature>
<dbReference type="SMART" id="SM00242">
    <property type="entry name" value="MYSc"/>
    <property type="match status" value="1"/>
</dbReference>
<keyword evidence="10" id="KW-1185">Reference proteome</keyword>
<dbReference type="GO" id="GO:0051015">
    <property type="term" value="F:actin filament binding"/>
    <property type="evidence" value="ECO:0007669"/>
    <property type="project" value="TreeGrafter"/>
</dbReference>
<dbReference type="Gene3D" id="1.20.5.4820">
    <property type="match status" value="1"/>
</dbReference>
<dbReference type="VEuPathDB" id="TriTrypDB:BSAL_44555"/>
<evidence type="ECO:0000256" key="4">
    <source>
        <dbReference type="ARBA" id="ARBA00023175"/>
    </source>
</evidence>
<dbReference type="GO" id="GO:0007015">
    <property type="term" value="P:actin filament organization"/>
    <property type="evidence" value="ECO:0007669"/>
    <property type="project" value="TreeGrafter"/>
</dbReference>
<evidence type="ECO:0000256" key="7">
    <source>
        <dbReference type="SAM" id="MobiDB-lite"/>
    </source>
</evidence>
<dbReference type="PRINTS" id="PR00193">
    <property type="entry name" value="MYOSINHEAVY"/>
</dbReference>
<feature type="region of interest" description="Actin-binding" evidence="6">
    <location>
        <begin position="665"/>
        <end position="687"/>
    </location>
</feature>
<dbReference type="Pfam" id="PF00063">
    <property type="entry name" value="Myosin_head"/>
    <property type="match status" value="1"/>
</dbReference>
<dbReference type="SUPFAM" id="SSF52540">
    <property type="entry name" value="P-loop containing nucleoside triphosphate hydrolases"/>
    <property type="match status" value="1"/>
</dbReference>
<sequence>MKCSSGSDVLCPDNLLTLPELHNGVLVNALKLRHRKDIMYTHSTSTPVDRCASSVCINDVHGDKPLDYYFRGIRKRQDRIVQNDDQIFVPSVETLSARQRRQNEALHPPNPHVRPATTPTTTTSTPISGSSASAAARAEDHSTASMSGIVDRVQLSNLILEAFGNAKTLRNDNSSRFGKLTEVQFSQSGQLVGMRTTPFLLERSRVVHCALEERVFHCFYQLAAGGSKELLAELRIRSARDFQLLGQGKCISLKASGVDDAVEFKESQPGLKFSDAERHTVWRVVAAVAHLQNVQFVDHASQFGKKSSEEAELDPGSVDTVTFVAKDLLRLPDPNSLLQALVESTSVVRGQGTIVRKLSTQKALDQRDSISKLLYSKLFLWLVDRINAATEYRHASTFEEENDAQEQTSDMSPKTWIALLDIFGFEDFPVNSFEQFCINLANESLQRHYTHHHFIRDMEDMKREGITTQRVSFVDNGPCVELLQGQKNSVISVLDDCSTLDLERGANNNPNTAFLGKLTQLHRPEYQTSGPKSGGKSVLDRNGSGVSEHGDQGPAMEKPQDYFFRGRLDDDSFTIRHYACDVKYKVDGFVEKNMDHVRESSLTTLKTTTDEVLQSVFDVDENIGLLQDLQTAPASPKSRGGAGSAAGGPVGGRRSTVASQFRASLKLLMDTLDQSHPHWVRCIRPHVRKAPDLFDGKLVLEQLVATGILATIEQRQRNFPYRIPHGEFLQRFGVLAATSLRRLSSRSSNQERCNAIISALRIQSSSASSDPSSPSPSPNRHVNAIGDDANIQAGHCKMFLSSTVMLQLEKQREVLLDQHVMCVSAFVRTFTARKVMVKIIWTLHAIRMQRAARRTLRIRRCVNAYYAELRQRIVDRHLQEQRDLIQVESRARPRVLAEEQAEFFDTAKHFRALLGPMITTVLKNVRAVEATTRHELGEHLQQAYWKLEAFFAEGVAKAHELRSQRLKEERERRQHMMEVFWAQNVEGRSRIVEIEAKERH</sequence>